<evidence type="ECO:0000313" key="1">
    <source>
        <dbReference type="EMBL" id="MBX32137.1"/>
    </source>
</evidence>
<dbReference type="AlphaFoldDB" id="A0A2P2MPK9"/>
<organism evidence="1">
    <name type="scientific">Rhizophora mucronata</name>
    <name type="common">Asiatic mangrove</name>
    <dbReference type="NCBI Taxonomy" id="61149"/>
    <lineage>
        <taxon>Eukaryota</taxon>
        <taxon>Viridiplantae</taxon>
        <taxon>Streptophyta</taxon>
        <taxon>Embryophyta</taxon>
        <taxon>Tracheophyta</taxon>
        <taxon>Spermatophyta</taxon>
        <taxon>Magnoliopsida</taxon>
        <taxon>eudicotyledons</taxon>
        <taxon>Gunneridae</taxon>
        <taxon>Pentapetalae</taxon>
        <taxon>rosids</taxon>
        <taxon>fabids</taxon>
        <taxon>Malpighiales</taxon>
        <taxon>Rhizophoraceae</taxon>
        <taxon>Rhizophora</taxon>
    </lineage>
</organism>
<name>A0A2P2MPK9_RHIMU</name>
<sequence length="86" mass="10081">MLETKNYESGRVRLIGQISTQRTLLLQNKLRQSLHLSKVDQKERWFRTPTTNKMLKRGDLMWSFTCCRLSKPIFSLHVLGQAASCR</sequence>
<dbReference type="EMBL" id="GGEC01051653">
    <property type="protein sequence ID" value="MBX32137.1"/>
    <property type="molecule type" value="Transcribed_RNA"/>
</dbReference>
<accession>A0A2P2MPK9</accession>
<proteinExistence type="predicted"/>
<protein>
    <submittedName>
        <fullName evidence="1">Uncharacterized protein</fullName>
    </submittedName>
</protein>
<reference evidence="1" key="1">
    <citation type="submission" date="2018-02" db="EMBL/GenBank/DDBJ databases">
        <title>Rhizophora mucronata_Transcriptome.</title>
        <authorList>
            <person name="Meera S.P."/>
            <person name="Sreeshan A."/>
            <person name="Augustine A."/>
        </authorList>
    </citation>
    <scope>NUCLEOTIDE SEQUENCE</scope>
    <source>
        <tissue evidence="1">Leaf</tissue>
    </source>
</reference>